<dbReference type="EMBL" id="JACCBU010000001">
    <property type="protein sequence ID" value="NYE72024.1"/>
    <property type="molecule type" value="Genomic_DNA"/>
</dbReference>
<dbReference type="Gene3D" id="3.90.1200.10">
    <property type="match status" value="1"/>
</dbReference>
<evidence type="ECO:0000313" key="2">
    <source>
        <dbReference type="EMBL" id="NYE72024.1"/>
    </source>
</evidence>
<accession>A0A7Y9I824</accession>
<dbReference type="InterPro" id="IPR002575">
    <property type="entry name" value="Aminoglycoside_PTrfase"/>
</dbReference>
<evidence type="ECO:0000259" key="1">
    <source>
        <dbReference type="Pfam" id="PF01636"/>
    </source>
</evidence>
<name>A0A7Y9I824_9ACTN</name>
<protein>
    <recommendedName>
        <fullName evidence="1">Aminoglycoside phosphotransferase domain-containing protein</fullName>
    </recommendedName>
</protein>
<dbReference type="SUPFAM" id="SSF56112">
    <property type="entry name" value="Protein kinase-like (PK-like)"/>
    <property type="match status" value="1"/>
</dbReference>
<dbReference type="Proteomes" id="UP000569914">
    <property type="component" value="Unassembled WGS sequence"/>
</dbReference>
<dbReference type="Pfam" id="PF01636">
    <property type="entry name" value="APH"/>
    <property type="match status" value="1"/>
</dbReference>
<reference evidence="2 3" key="1">
    <citation type="submission" date="2020-07" db="EMBL/GenBank/DDBJ databases">
        <title>Sequencing the genomes of 1000 actinobacteria strains.</title>
        <authorList>
            <person name="Klenk H.-P."/>
        </authorList>
    </citation>
    <scope>NUCLEOTIDE SEQUENCE [LARGE SCALE GENOMIC DNA]</scope>
    <source>
        <strain evidence="2 3">DSM 22083</strain>
    </source>
</reference>
<evidence type="ECO:0000313" key="3">
    <source>
        <dbReference type="Proteomes" id="UP000569914"/>
    </source>
</evidence>
<proteinExistence type="predicted"/>
<dbReference type="InterPro" id="IPR011009">
    <property type="entry name" value="Kinase-like_dom_sf"/>
</dbReference>
<sequence length="282" mass="31205">MVQPLVVHSDDELAAVLGGELVNREPIRDWPLSLTERVELSDGRRYAYKSTLPPLIEPEFYAAAKSPLLPGHRYLGRLAGCSTMVIDWIDAPSVGELSVDHDQLRRHGEAVLDQLGRLSRGLPVCLDVGSPHLWTAEVARTLDKLRRLIMDGRFTEPGPEVINAIADWTSSAPVIDKIATESRVVHRDLKPEHILLGEDGYRVIDWQHPAVAPARTDLVWLLAHGGVDAFPYVDPADYGIAHFLHLRWAVVAAHDFFPEFTAPIFQDWATEGATGILRAAGS</sequence>
<dbReference type="AlphaFoldDB" id="A0A7Y9I824"/>
<comment type="caution">
    <text evidence="2">The sequence shown here is derived from an EMBL/GenBank/DDBJ whole genome shotgun (WGS) entry which is preliminary data.</text>
</comment>
<dbReference type="RefSeq" id="WP_179752572.1">
    <property type="nucleotide sequence ID" value="NZ_JACCBU010000001.1"/>
</dbReference>
<feature type="domain" description="Aminoglycoside phosphotransferase" evidence="1">
    <location>
        <begin position="76"/>
        <end position="228"/>
    </location>
</feature>
<keyword evidence="3" id="KW-1185">Reference proteome</keyword>
<organism evidence="2 3">
    <name type="scientific">Microlunatus parietis</name>
    <dbReference type="NCBI Taxonomy" id="682979"/>
    <lineage>
        <taxon>Bacteria</taxon>
        <taxon>Bacillati</taxon>
        <taxon>Actinomycetota</taxon>
        <taxon>Actinomycetes</taxon>
        <taxon>Propionibacteriales</taxon>
        <taxon>Propionibacteriaceae</taxon>
        <taxon>Microlunatus</taxon>
    </lineage>
</organism>
<gene>
    <name evidence="2" type="ORF">BKA15_003353</name>
</gene>